<sequence>MFLAKPEPKLEDSWRGAQKPAHFLGFGFSGLSLVRSFLPCNYTDTLLESHSFFYWLFYLHFKCCSPSLFSLHNPTPPPASMRVLPHPIPPSLYEGTPPSTHSFKQYLSYNFFFSTEKYQLSISNICEIK</sequence>
<keyword evidence="2" id="KW-1185">Reference proteome</keyword>
<organism evidence="1 2">
    <name type="scientific">Mus spicilegus</name>
    <name type="common">Mound-building mouse</name>
    <dbReference type="NCBI Taxonomy" id="10103"/>
    <lineage>
        <taxon>Eukaryota</taxon>
        <taxon>Metazoa</taxon>
        <taxon>Chordata</taxon>
        <taxon>Craniata</taxon>
        <taxon>Vertebrata</taxon>
        <taxon>Euteleostomi</taxon>
        <taxon>Mammalia</taxon>
        <taxon>Eutheria</taxon>
        <taxon>Euarchontoglires</taxon>
        <taxon>Glires</taxon>
        <taxon>Rodentia</taxon>
        <taxon>Myomorpha</taxon>
        <taxon>Muroidea</taxon>
        <taxon>Muridae</taxon>
        <taxon>Murinae</taxon>
        <taxon>Mus</taxon>
        <taxon>Mus</taxon>
    </lineage>
</organism>
<evidence type="ECO:0000313" key="1">
    <source>
        <dbReference type="Ensembl" id="ENSMSIP00000028017.1"/>
    </source>
</evidence>
<dbReference type="Ensembl" id="ENSMSIT00000035327.1">
    <property type="protein sequence ID" value="ENSMSIP00000028017.1"/>
    <property type="gene ID" value="ENSMSIG00000023605.1"/>
</dbReference>
<accession>A0A8C6HYL2</accession>
<name>A0A8C6HYL2_MUSSI</name>
<reference evidence="1" key="2">
    <citation type="submission" date="2025-09" db="UniProtKB">
        <authorList>
            <consortium name="Ensembl"/>
        </authorList>
    </citation>
    <scope>IDENTIFICATION</scope>
</reference>
<dbReference type="Proteomes" id="UP000694415">
    <property type="component" value="Unplaced"/>
</dbReference>
<protein>
    <submittedName>
        <fullName evidence="1">Uncharacterized protein</fullName>
    </submittedName>
</protein>
<evidence type="ECO:0000313" key="2">
    <source>
        <dbReference type="Proteomes" id="UP000694415"/>
    </source>
</evidence>
<dbReference type="AlphaFoldDB" id="A0A8C6HYL2"/>
<reference evidence="1" key="1">
    <citation type="submission" date="2025-08" db="UniProtKB">
        <authorList>
            <consortium name="Ensembl"/>
        </authorList>
    </citation>
    <scope>IDENTIFICATION</scope>
</reference>
<proteinExistence type="predicted"/>